<evidence type="ECO:0000313" key="3">
    <source>
        <dbReference type="EMBL" id="VAX28200.1"/>
    </source>
</evidence>
<keyword evidence="1" id="KW-1133">Transmembrane helix</keyword>
<dbReference type="Pfam" id="PF14559">
    <property type="entry name" value="TPR_19"/>
    <property type="match status" value="1"/>
</dbReference>
<dbReference type="SMART" id="SM00028">
    <property type="entry name" value="TPR"/>
    <property type="match status" value="6"/>
</dbReference>
<feature type="domain" description="Tetratricopeptide repeat protein 21A/21B N-terminal ARM repeat" evidence="2">
    <location>
        <begin position="73"/>
        <end position="205"/>
    </location>
</feature>
<dbReference type="SUPFAM" id="SSF48452">
    <property type="entry name" value="TPR-like"/>
    <property type="match status" value="2"/>
</dbReference>
<dbReference type="Pfam" id="PF25062">
    <property type="entry name" value="ARM_TT21_N"/>
    <property type="match status" value="1"/>
</dbReference>
<dbReference type="PROSITE" id="PS50005">
    <property type="entry name" value="TPR"/>
    <property type="match status" value="2"/>
</dbReference>
<dbReference type="EMBL" id="UOGH01000078">
    <property type="protein sequence ID" value="VAX28200.1"/>
    <property type="molecule type" value="Genomic_DNA"/>
</dbReference>
<name>A0A3B1CZU2_9ZZZZ</name>
<dbReference type="Gene3D" id="1.25.40.10">
    <property type="entry name" value="Tetratricopeptide repeat domain"/>
    <property type="match status" value="2"/>
</dbReference>
<dbReference type="InterPro" id="IPR019734">
    <property type="entry name" value="TPR_rpt"/>
</dbReference>
<feature type="transmembrane region" description="Helical" evidence="1">
    <location>
        <begin position="43"/>
        <end position="62"/>
    </location>
</feature>
<dbReference type="InterPro" id="IPR011990">
    <property type="entry name" value="TPR-like_helical_dom_sf"/>
</dbReference>
<protein>
    <recommendedName>
        <fullName evidence="2">Tetratricopeptide repeat protein 21A/21B N-terminal ARM repeat domain-containing protein</fullName>
    </recommendedName>
</protein>
<dbReference type="PANTHER" id="PTHR12558:SF13">
    <property type="entry name" value="CELL DIVISION CYCLE PROTEIN 27 HOMOLOG"/>
    <property type="match status" value="1"/>
</dbReference>
<dbReference type="AlphaFoldDB" id="A0A3B1CZU2"/>
<proteinExistence type="predicted"/>
<sequence length="438" mass="49946">MGKLITLIFILFLGVIAYFAVLNRETVTVLVTNNLAYEIPKIALVLISATAGALLMLIVYTIRDTRRLIDNIQAQKRQKKQDKIQALYSRALGAIYAGKTEVATDALKDVLKEDPMNVPALLRLGELALNAKNNKQALDYFKRALSSDPENVETLLSLVKVKELMGEHEEALTYIDEILENDPQNITALYRKREILERLARWDDLIYLQKGIVKQSGDEHEQQMLVGYKYEYGRESLEAGELEKAKKAFRNVIKLDNDFIPAHLGLAEVMVQEENTEEAINYLEKTYQQYKSMIVLARLEDLLLNIGEPSRLIRLYKNSLAEKPSDNVLKFFLAKLYYRLEMLDDALEIIQGIENPAAFPEIARIKGGIYLKRGQTEKAAEEFGSALNLKMTLRLPYCCLKCGHTSEQWAGRCSSCGRWNTYYFNIHDTCRVTDAERG</sequence>
<dbReference type="PANTHER" id="PTHR12558">
    <property type="entry name" value="CELL DIVISION CYCLE 16,23,27"/>
    <property type="match status" value="1"/>
</dbReference>
<keyword evidence="1" id="KW-0812">Transmembrane</keyword>
<reference evidence="3" key="1">
    <citation type="submission" date="2018-06" db="EMBL/GenBank/DDBJ databases">
        <authorList>
            <person name="Zhirakovskaya E."/>
        </authorList>
    </citation>
    <scope>NUCLEOTIDE SEQUENCE</scope>
</reference>
<evidence type="ECO:0000256" key="1">
    <source>
        <dbReference type="SAM" id="Phobius"/>
    </source>
</evidence>
<dbReference type="InterPro" id="IPR056833">
    <property type="entry name" value="ARM_TT21_N"/>
</dbReference>
<keyword evidence="1" id="KW-0472">Membrane</keyword>
<gene>
    <name evidence="3" type="ORF">MNBD_NITROSPIRAE02-1267</name>
</gene>
<organism evidence="3">
    <name type="scientific">hydrothermal vent metagenome</name>
    <dbReference type="NCBI Taxonomy" id="652676"/>
    <lineage>
        <taxon>unclassified sequences</taxon>
        <taxon>metagenomes</taxon>
        <taxon>ecological metagenomes</taxon>
    </lineage>
</organism>
<evidence type="ECO:0000259" key="2">
    <source>
        <dbReference type="Pfam" id="PF25062"/>
    </source>
</evidence>
<accession>A0A3B1CZU2</accession>